<gene>
    <name evidence="15 18" type="primary">mutM</name>
    <name evidence="15" type="synonym">fpg</name>
    <name evidence="18" type="ORF">IAB00_06835</name>
</gene>
<feature type="domain" description="FPG-type" evidence="16">
    <location>
        <begin position="240"/>
        <end position="274"/>
    </location>
</feature>
<dbReference type="PROSITE" id="PS01242">
    <property type="entry name" value="ZF_FPG_1"/>
    <property type="match status" value="1"/>
</dbReference>
<keyword evidence="10 15" id="KW-0234">DNA repair</keyword>
<evidence type="ECO:0000256" key="12">
    <source>
        <dbReference type="ARBA" id="ARBA00023268"/>
    </source>
</evidence>
<dbReference type="InterPro" id="IPR015886">
    <property type="entry name" value="H2TH_FPG"/>
</dbReference>
<evidence type="ECO:0000256" key="8">
    <source>
        <dbReference type="ARBA" id="ARBA00022833"/>
    </source>
</evidence>
<name>A0A9D1KZ21_9FIRM</name>
<evidence type="ECO:0000256" key="2">
    <source>
        <dbReference type="ARBA" id="ARBA00009409"/>
    </source>
</evidence>
<dbReference type="Gene3D" id="3.20.190.10">
    <property type="entry name" value="MutM-like, N-terminal"/>
    <property type="match status" value="1"/>
</dbReference>
<organism evidence="18 19">
    <name type="scientific">Candidatus Avidehalobacter gallistercoris</name>
    <dbReference type="NCBI Taxonomy" id="2840694"/>
    <lineage>
        <taxon>Bacteria</taxon>
        <taxon>Bacillati</taxon>
        <taxon>Bacillota</taxon>
        <taxon>Clostridia</taxon>
        <taxon>Eubacteriales</taxon>
        <taxon>Peptococcaceae</taxon>
        <taxon>Peptococcaceae incertae sedis</taxon>
        <taxon>Candidatus Avidehalobacter</taxon>
    </lineage>
</organism>
<comment type="catalytic activity">
    <reaction evidence="14 15">
        <text>2'-deoxyribonucleotide-(2'-deoxyribose 5'-phosphate)-2'-deoxyribonucleotide-DNA = a 3'-end 2'-deoxyribonucleotide-(2,3-dehydro-2,3-deoxyribose 5'-phosphate)-DNA + a 5'-end 5'-phospho-2'-deoxyribonucleoside-DNA + H(+)</text>
        <dbReference type="Rhea" id="RHEA:66592"/>
        <dbReference type="Rhea" id="RHEA-COMP:13180"/>
        <dbReference type="Rhea" id="RHEA-COMP:16897"/>
        <dbReference type="Rhea" id="RHEA-COMP:17067"/>
        <dbReference type="ChEBI" id="CHEBI:15378"/>
        <dbReference type="ChEBI" id="CHEBI:136412"/>
        <dbReference type="ChEBI" id="CHEBI:157695"/>
        <dbReference type="ChEBI" id="CHEBI:167181"/>
        <dbReference type="EC" id="4.2.99.18"/>
    </reaction>
</comment>
<comment type="similarity">
    <text evidence="2 15">Belongs to the FPG family.</text>
</comment>
<dbReference type="InterPro" id="IPR010979">
    <property type="entry name" value="Ribosomal_uS13-like_H2TH"/>
</dbReference>
<evidence type="ECO:0000256" key="1">
    <source>
        <dbReference type="ARBA" id="ARBA00001668"/>
    </source>
</evidence>
<dbReference type="InterPro" id="IPR035937">
    <property type="entry name" value="FPG_N"/>
</dbReference>
<feature type="domain" description="Formamidopyrimidine-DNA glycosylase catalytic" evidence="17">
    <location>
        <begin position="2"/>
        <end position="114"/>
    </location>
</feature>
<comment type="cofactor">
    <cofactor evidence="15">
        <name>Zn(2+)</name>
        <dbReference type="ChEBI" id="CHEBI:29105"/>
    </cofactor>
    <text evidence="15">Binds 1 zinc ion per subunit.</text>
</comment>
<dbReference type="NCBIfam" id="NF002211">
    <property type="entry name" value="PRK01103.1"/>
    <property type="match status" value="1"/>
</dbReference>
<dbReference type="PANTHER" id="PTHR22993:SF9">
    <property type="entry name" value="FORMAMIDOPYRIMIDINE-DNA GLYCOSYLASE"/>
    <property type="match status" value="1"/>
</dbReference>
<dbReference type="PANTHER" id="PTHR22993">
    <property type="entry name" value="FORMAMIDOPYRIMIDINE-DNA GLYCOSYLASE"/>
    <property type="match status" value="1"/>
</dbReference>
<feature type="active site" description="Proton donor" evidence="15">
    <location>
        <position position="3"/>
    </location>
</feature>
<dbReference type="Proteomes" id="UP000824124">
    <property type="component" value="Unassembled WGS sequence"/>
</dbReference>
<comment type="caution">
    <text evidence="15">Lacks conserved residue(s) required for the propagation of feature annotation.</text>
</comment>
<dbReference type="PROSITE" id="PS51068">
    <property type="entry name" value="FPG_CAT"/>
    <property type="match status" value="1"/>
</dbReference>
<evidence type="ECO:0000259" key="16">
    <source>
        <dbReference type="PROSITE" id="PS51066"/>
    </source>
</evidence>
<keyword evidence="4 15" id="KW-0479">Metal-binding</keyword>
<keyword evidence="5 15" id="KW-0227">DNA damage</keyword>
<evidence type="ECO:0000256" key="4">
    <source>
        <dbReference type="ARBA" id="ARBA00022723"/>
    </source>
</evidence>
<dbReference type="PROSITE" id="PS51066">
    <property type="entry name" value="ZF_FPG_2"/>
    <property type="match status" value="1"/>
</dbReference>
<dbReference type="EMBL" id="DVMH01000033">
    <property type="protein sequence ID" value="HIU10934.1"/>
    <property type="molecule type" value="Genomic_DNA"/>
</dbReference>
<protein>
    <recommendedName>
        <fullName evidence="15">Formamidopyrimidine-DNA glycosylase</fullName>
        <shortName evidence="15">Fapy-DNA glycosylase</shortName>
        <ecNumber evidence="15">3.2.2.23</ecNumber>
    </recommendedName>
    <alternativeName>
        <fullName evidence="15">DNA-(apurinic or apyrimidinic site) lyase MutM</fullName>
        <shortName evidence="15">AP lyase MutM</shortName>
        <ecNumber evidence="15">4.2.99.18</ecNumber>
    </alternativeName>
</protein>
<dbReference type="AlphaFoldDB" id="A0A9D1KZ21"/>
<evidence type="ECO:0000256" key="5">
    <source>
        <dbReference type="ARBA" id="ARBA00022763"/>
    </source>
</evidence>
<dbReference type="Gene3D" id="1.10.8.50">
    <property type="match status" value="1"/>
</dbReference>
<keyword evidence="9 15" id="KW-0238">DNA-binding</keyword>
<dbReference type="InterPro" id="IPR010663">
    <property type="entry name" value="Znf_FPG/IleRS"/>
</dbReference>
<dbReference type="GO" id="GO:0006284">
    <property type="term" value="P:base-excision repair"/>
    <property type="evidence" value="ECO:0007669"/>
    <property type="project" value="InterPro"/>
</dbReference>
<comment type="subunit">
    <text evidence="3 15">Monomer.</text>
</comment>
<keyword evidence="8 15" id="KW-0862">Zinc</keyword>
<feature type="binding site" evidence="15">
    <location>
        <position position="111"/>
    </location>
    <ligand>
        <name>DNA</name>
        <dbReference type="ChEBI" id="CHEBI:16991"/>
    </ligand>
</feature>
<evidence type="ECO:0000256" key="3">
    <source>
        <dbReference type="ARBA" id="ARBA00011245"/>
    </source>
</evidence>
<feature type="active site" description="Proton donor; for delta-elimination activity" evidence="15">
    <location>
        <position position="264"/>
    </location>
</feature>
<dbReference type="GO" id="GO:0140078">
    <property type="term" value="F:class I DNA-(apurinic or apyrimidinic site) endonuclease activity"/>
    <property type="evidence" value="ECO:0007669"/>
    <property type="project" value="UniProtKB-EC"/>
</dbReference>
<accession>A0A9D1KZ21</accession>
<evidence type="ECO:0000256" key="11">
    <source>
        <dbReference type="ARBA" id="ARBA00023239"/>
    </source>
</evidence>
<comment type="caution">
    <text evidence="18">The sequence shown here is derived from an EMBL/GenBank/DDBJ whole genome shotgun (WGS) entry which is preliminary data.</text>
</comment>
<dbReference type="FunFam" id="1.10.8.50:FF:000003">
    <property type="entry name" value="Formamidopyrimidine-DNA glycosylase"/>
    <property type="match status" value="1"/>
</dbReference>
<feature type="active site" description="Proton donor; for beta-elimination activity" evidence="15">
    <location>
        <position position="58"/>
    </location>
</feature>
<dbReference type="SMART" id="SM01232">
    <property type="entry name" value="H2TH"/>
    <property type="match status" value="1"/>
</dbReference>
<dbReference type="NCBIfam" id="TIGR00577">
    <property type="entry name" value="fpg"/>
    <property type="match status" value="1"/>
</dbReference>
<keyword evidence="6 15" id="KW-0863">Zinc-finger</keyword>
<evidence type="ECO:0000256" key="14">
    <source>
        <dbReference type="ARBA" id="ARBA00044632"/>
    </source>
</evidence>
<evidence type="ECO:0000256" key="13">
    <source>
        <dbReference type="ARBA" id="ARBA00023295"/>
    </source>
</evidence>
<dbReference type="SUPFAM" id="SSF81624">
    <property type="entry name" value="N-terminal domain of MutM-like DNA repair proteins"/>
    <property type="match status" value="1"/>
</dbReference>
<dbReference type="GO" id="GO:0008270">
    <property type="term" value="F:zinc ion binding"/>
    <property type="evidence" value="ECO:0007669"/>
    <property type="project" value="UniProtKB-UniRule"/>
</dbReference>
<evidence type="ECO:0000256" key="7">
    <source>
        <dbReference type="ARBA" id="ARBA00022801"/>
    </source>
</evidence>
<comment type="function">
    <text evidence="15">Involved in base excision repair of DNA damaged by oxidation or by mutagenic agents. Acts as DNA glycosylase that recognizes and removes damaged bases. Has a preference for oxidized purines, such as 7,8-dihydro-8-oxoguanine (8-oxoG). Has AP (apurinic/apyrimidinic) lyase activity and introduces nicks in the DNA strand. Cleaves the DNA backbone by beta-delta elimination to generate a single-strand break at the site of the removed base with both 3'- and 5'-phosphates.</text>
</comment>
<feature type="binding site" evidence="15">
    <location>
        <position position="92"/>
    </location>
    <ligand>
        <name>DNA</name>
        <dbReference type="ChEBI" id="CHEBI:16991"/>
    </ligand>
</feature>
<evidence type="ECO:0000259" key="17">
    <source>
        <dbReference type="PROSITE" id="PS51068"/>
    </source>
</evidence>
<reference evidence="18" key="1">
    <citation type="submission" date="2020-10" db="EMBL/GenBank/DDBJ databases">
        <authorList>
            <person name="Gilroy R."/>
        </authorList>
    </citation>
    <scope>NUCLEOTIDE SEQUENCE</scope>
    <source>
        <strain evidence="18">2830</strain>
    </source>
</reference>
<evidence type="ECO:0000256" key="6">
    <source>
        <dbReference type="ARBA" id="ARBA00022771"/>
    </source>
</evidence>
<proteinExistence type="inferred from homology"/>
<dbReference type="SUPFAM" id="SSF57716">
    <property type="entry name" value="Glucocorticoid receptor-like (DNA-binding domain)"/>
    <property type="match status" value="1"/>
</dbReference>
<reference evidence="18" key="2">
    <citation type="journal article" date="2021" name="PeerJ">
        <title>Extensive microbial diversity within the chicken gut microbiome revealed by metagenomics and culture.</title>
        <authorList>
            <person name="Gilroy R."/>
            <person name="Ravi A."/>
            <person name="Getino M."/>
            <person name="Pursley I."/>
            <person name="Horton D.L."/>
            <person name="Alikhan N.F."/>
            <person name="Baker D."/>
            <person name="Gharbi K."/>
            <person name="Hall N."/>
            <person name="Watson M."/>
            <person name="Adriaenssens E.M."/>
            <person name="Foster-Nyarko E."/>
            <person name="Jarju S."/>
            <person name="Secka A."/>
            <person name="Antonio M."/>
            <person name="Oren A."/>
            <person name="Chaudhuri R.R."/>
            <person name="La Ragione R."/>
            <person name="Hildebrand F."/>
            <person name="Pallen M.J."/>
        </authorList>
    </citation>
    <scope>NUCLEOTIDE SEQUENCE</scope>
    <source>
        <strain evidence="18">2830</strain>
    </source>
</reference>
<evidence type="ECO:0000256" key="15">
    <source>
        <dbReference type="HAMAP-Rule" id="MF_00103"/>
    </source>
</evidence>
<evidence type="ECO:0000256" key="10">
    <source>
        <dbReference type="ARBA" id="ARBA00023204"/>
    </source>
</evidence>
<comment type="catalytic activity">
    <reaction evidence="1 15">
        <text>Hydrolysis of DNA containing ring-opened 7-methylguanine residues, releasing 2,6-diamino-4-hydroxy-5-(N-methyl)formamidopyrimidine.</text>
        <dbReference type="EC" id="3.2.2.23"/>
    </reaction>
</comment>
<dbReference type="InterPro" id="IPR000214">
    <property type="entry name" value="Znf_DNA_glyclase/AP_lyase"/>
</dbReference>
<keyword evidence="7 15" id="KW-0378">Hydrolase</keyword>
<dbReference type="GO" id="GO:0003684">
    <property type="term" value="F:damaged DNA binding"/>
    <property type="evidence" value="ECO:0007669"/>
    <property type="project" value="InterPro"/>
</dbReference>
<feature type="active site" description="Schiff-base intermediate with DNA" evidence="15">
    <location>
        <position position="2"/>
    </location>
</feature>
<evidence type="ECO:0000313" key="18">
    <source>
        <dbReference type="EMBL" id="HIU10934.1"/>
    </source>
</evidence>
<dbReference type="GO" id="GO:0034039">
    <property type="term" value="F:8-oxo-7,8-dihydroguanine DNA N-glycosylase activity"/>
    <property type="evidence" value="ECO:0007669"/>
    <property type="project" value="TreeGrafter"/>
</dbReference>
<dbReference type="Pfam" id="PF06827">
    <property type="entry name" value="zf-FPG_IleRS"/>
    <property type="match status" value="1"/>
</dbReference>
<evidence type="ECO:0000313" key="19">
    <source>
        <dbReference type="Proteomes" id="UP000824124"/>
    </source>
</evidence>
<keyword evidence="12 15" id="KW-0511">Multifunctional enzyme</keyword>
<keyword evidence="13 15" id="KW-0326">Glycosidase</keyword>
<dbReference type="InterPro" id="IPR012319">
    <property type="entry name" value="FPG_cat"/>
</dbReference>
<dbReference type="GO" id="GO:0003690">
    <property type="term" value="F:double-stranded DNA binding"/>
    <property type="evidence" value="ECO:0007669"/>
    <property type="project" value="UniProtKB-ARBA"/>
</dbReference>
<dbReference type="Pfam" id="PF01149">
    <property type="entry name" value="Fapy_DNA_glyco"/>
    <property type="match status" value="1"/>
</dbReference>
<dbReference type="InterPro" id="IPR020629">
    <property type="entry name" value="FPG_Glyclase"/>
</dbReference>
<dbReference type="SUPFAM" id="SSF46946">
    <property type="entry name" value="S13-like H2TH domain"/>
    <property type="match status" value="1"/>
</dbReference>
<dbReference type="EC" id="4.2.99.18" evidence="15"/>
<dbReference type="SMART" id="SM00898">
    <property type="entry name" value="Fapy_DNA_glyco"/>
    <property type="match status" value="1"/>
</dbReference>
<dbReference type="HAMAP" id="MF_00103">
    <property type="entry name" value="Fapy_DNA_glycosyl"/>
    <property type="match status" value="1"/>
</dbReference>
<sequence>MPELPEVETVRRSLLSLLPHKKISEVEIFTPTLLAAGDAAAFAALAGHEFTDFWRRGKYLLFGFDNAERLVVHLRMTGKLLYHPVAEKRHKHDHACFSFDDGSELVYNDTRKFGRFWLTDEAGLADVRGLSTLGLEPLDAEFSAAYLHAQLARHPKAKLKAVLLDQTVVAGLGNIYADEVLFRAGVHPERSAAGLTPAEEKRLTAAMREILTEAIASRGTTFRDYVDGNNQRGGYQEQLKVFQKQGEPCPDCGHIIERIRVAGRSSCFCPHCQQAK</sequence>
<dbReference type="InterPro" id="IPR015887">
    <property type="entry name" value="DNA_glyclase_Znf_dom_DNA_BS"/>
</dbReference>
<evidence type="ECO:0000256" key="9">
    <source>
        <dbReference type="ARBA" id="ARBA00023125"/>
    </source>
</evidence>
<keyword evidence="11 15" id="KW-0456">Lyase</keyword>
<dbReference type="CDD" id="cd08966">
    <property type="entry name" value="EcFpg-like_N"/>
    <property type="match status" value="1"/>
</dbReference>
<dbReference type="EC" id="3.2.2.23" evidence="15"/>
<dbReference type="Pfam" id="PF06831">
    <property type="entry name" value="H2TH"/>
    <property type="match status" value="1"/>
</dbReference>